<comment type="caution">
    <text evidence="2">The sequence shown here is derived from an EMBL/GenBank/DDBJ whole genome shotgun (WGS) entry which is preliminary data.</text>
</comment>
<evidence type="ECO:0000259" key="1">
    <source>
        <dbReference type="PROSITE" id="PS50943"/>
    </source>
</evidence>
<dbReference type="SMART" id="SM00530">
    <property type="entry name" value="HTH_XRE"/>
    <property type="match status" value="1"/>
</dbReference>
<reference evidence="2 3" key="1">
    <citation type="submission" date="2021-03" db="EMBL/GenBank/DDBJ databases">
        <title>Muricauda sp. CAU 1631 isolated from Incheon.</title>
        <authorList>
            <person name="Kim W."/>
        </authorList>
    </citation>
    <scope>NUCLEOTIDE SEQUENCE [LARGE SCALE GENOMIC DNA]</scope>
    <source>
        <strain evidence="2 3">CAU 1631</strain>
    </source>
</reference>
<dbReference type="CDD" id="cd00093">
    <property type="entry name" value="HTH_XRE"/>
    <property type="match status" value="1"/>
</dbReference>
<name>A0ABS3EUR5_9FLAO</name>
<evidence type="ECO:0000313" key="3">
    <source>
        <dbReference type="Proteomes" id="UP000664163"/>
    </source>
</evidence>
<proteinExistence type="predicted"/>
<gene>
    <name evidence="2" type="ORF">J0X13_05055</name>
</gene>
<evidence type="ECO:0000313" key="2">
    <source>
        <dbReference type="EMBL" id="MBO0329905.1"/>
    </source>
</evidence>
<dbReference type="PROSITE" id="PS50943">
    <property type="entry name" value="HTH_CROC1"/>
    <property type="match status" value="1"/>
</dbReference>
<dbReference type="InterPro" id="IPR010982">
    <property type="entry name" value="Lambda_DNA-bd_dom_sf"/>
</dbReference>
<feature type="domain" description="HTH cro/C1-type" evidence="1">
    <location>
        <begin position="4"/>
        <end position="58"/>
    </location>
</feature>
<protein>
    <submittedName>
        <fullName evidence="2">Helix-turn-helix transcriptional regulator</fullName>
    </submittedName>
</protein>
<sequence length="64" mass="7144">MNRIKEVLVIQGKSQVWLAEKLGKSTTSITAICNNKSQPHLKDLKKIAEILDVDIRELLVSTKG</sequence>
<keyword evidence="3" id="KW-1185">Reference proteome</keyword>
<dbReference type="InterPro" id="IPR001387">
    <property type="entry name" value="Cro/C1-type_HTH"/>
</dbReference>
<accession>A0ABS3EUR5</accession>
<organism evidence="2 3">
    <name type="scientific">[Muricauda] lutisoli</name>
    <dbReference type="NCBI Taxonomy" id="2816035"/>
    <lineage>
        <taxon>Bacteria</taxon>
        <taxon>Pseudomonadati</taxon>
        <taxon>Bacteroidota</taxon>
        <taxon>Flavobacteriia</taxon>
        <taxon>Flavobacteriales</taxon>
        <taxon>Flavobacteriaceae</taxon>
        <taxon>Allomuricauda</taxon>
    </lineage>
</organism>
<dbReference type="Proteomes" id="UP000664163">
    <property type="component" value="Unassembled WGS sequence"/>
</dbReference>
<dbReference type="SUPFAM" id="SSF47413">
    <property type="entry name" value="lambda repressor-like DNA-binding domains"/>
    <property type="match status" value="1"/>
</dbReference>
<dbReference type="EMBL" id="JAFLND010000001">
    <property type="protein sequence ID" value="MBO0329905.1"/>
    <property type="molecule type" value="Genomic_DNA"/>
</dbReference>
<dbReference type="Gene3D" id="1.10.260.40">
    <property type="entry name" value="lambda repressor-like DNA-binding domains"/>
    <property type="match status" value="1"/>
</dbReference>
<dbReference type="Pfam" id="PF01381">
    <property type="entry name" value="HTH_3"/>
    <property type="match status" value="1"/>
</dbReference>